<keyword evidence="7 12" id="KW-0378">Hydrolase</keyword>
<evidence type="ECO:0000256" key="1">
    <source>
        <dbReference type="ARBA" id="ARBA00004604"/>
    </source>
</evidence>
<dbReference type="InterPro" id="IPR014001">
    <property type="entry name" value="Helicase_ATP-bd"/>
</dbReference>
<evidence type="ECO:0000259" key="15">
    <source>
        <dbReference type="PROSITE" id="PS51194"/>
    </source>
</evidence>
<name>A0A8H5GB07_9AGAR</name>
<dbReference type="OrthoDB" id="196131at2759"/>
<evidence type="ECO:0000259" key="14">
    <source>
        <dbReference type="PROSITE" id="PS51192"/>
    </source>
</evidence>
<evidence type="ECO:0000256" key="11">
    <source>
        <dbReference type="ARBA" id="ARBA00037449"/>
    </source>
</evidence>
<sequence length="686" mass="76733">MAVETDSKSDVEVRKEKKKEKKEKRKEEMDVDDSEPKKKKSKKRKHEEVTSTEDSEKKKKKKKKHDDEDEEKKKDKKSKKSKQDDSTQVSSYLSKNNITISDSSQPTIFPTFPHLSPHLPSSLQNFWISRNYKDPSPIQPLTLAFGVPALVKIVRDLESDDESKKKKKGKKGSTITTLILSPTRELALQTHDQLVSLGEPLGIGCVAVFGGVGKEQQVQLLQNQHHQHANGVVTRIVVGTPGRILDLINDGVCDLSGVNFLVLDEADRMLDKGFEQDIKRIIGFTRRGEERQTLMFSATWPEAVRKLASSFQKSPVRVTVGSDELTANSRIEQIVEVLEDGRRKENRLFHHLRALSHPKQPSTSQNGTSPPSRILIFALYKAEAARLSSTLIRAGYSTSSLHGDLSQQARLAALQEFKQGKTGLMVATDVAARGLDIPDVRVVINYTFPLGVEDYVHRIGRSAHITMAGLISTGQLVGRSVGWFVGWFIGWLAGRFAGLLQCACLPSKLQRRWYHGHRWSWEVGNDKANDDVIVSVALTYGPRVYGSADKLHFYCASSTVTNGPWRFFTFAFAFILIQFLRCAADCSTSIDGAFFFLSLVLGSISIGRGGKSGKSITFFTGENHERALAGELNRLLEESGFECKELKEKFPMTIKKKEHSAYGAFYREIKPSEAGKERKKIVFGDD</sequence>
<evidence type="ECO:0000256" key="13">
    <source>
        <dbReference type="SAM" id="MobiDB-lite"/>
    </source>
</evidence>
<evidence type="ECO:0000256" key="3">
    <source>
        <dbReference type="ARBA" id="ARBA00012552"/>
    </source>
</evidence>
<feature type="compositionally biased region" description="Basic and acidic residues" evidence="13">
    <location>
        <begin position="46"/>
        <end position="57"/>
    </location>
</feature>
<keyword evidence="6 12" id="KW-0547">Nucleotide-binding</keyword>
<dbReference type="PROSITE" id="PS00039">
    <property type="entry name" value="DEAD_ATP_HELICASE"/>
    <property type="match status" value="1"/>
</dbReference>
<evidence type="ECO:0000256" key="5">
    <source>
        <dbReference type="ARBA" id="ARBA00022552"/>
    </source>
</evidence>
<evidence type="ECO:0000256" key="4">
    <source>
        <dbReference type="ARBA" id="ARBA00022517"/>
    </source>
</evidence>
<protein>
    <recommendedName>
        <fullName evidence="3">RNA helicase</fullName>
        <ecNumber evidence="3">3.6.4.13</ecNumber>
    </recommendedName>
</protein>
<gene>
    <name evidence="16" type="ORF">D9758_007353</name>
</gene>
<evidence type="ECO:0000256" key="8">
    <source>
        <dbReference type="ARBA" id="ARBA00022806"/>
    </source>
</evidence>
<dbReference type="SMART" id="SM00487">
    <property type="entry name" value="DEXDc"/>
    <property type="match status" value="1"/>
</dbReference>
<dbReference type="EC" id="3.6.4.13" evidence="3"/>
<keyword evidence="17" id="KW-1185">Reference proteome</keyword>
<comment type="subcellular location">
    <subcellularLocation>
        <location evidence="1">Nucleus</location>
        <location evidence="1">Nucleolus</location>
    </subcellularLocation>
</comment>
<dbReference type="InterPro" id="IPR044742">
    <property type="entry name" value="DEAD/DEAH_RhlB"/>
</dbReference>
<evidence type="ECO:0000313" key="17">
    <source>
        <dbReference type="Proteomes" id="UP000559256"/>
    </source>
</evidence>
<dbReference type="Pfam" id="PF00271">
    <property type="entry name" value="Helicase_C"/>
    <property type="match status" value="1"/>
</dbReference>
<proteinExistence type="inferred from homology"/>
<dbReference type="GO" id="GO:0003724">
    <property type="term" value="F:RNA helicase activity"/>
    <property type="evidence" value="ECO:0007669"/>
    <property type="project" value="UniProtKB-EC"/>
</dbReference>
<accession>A0A8H5GB07</accession>
<evidence type="ECO:0000256" key="10">
    <source>
        <dbReference type="ARBA" id="ARBA00023242"/>
    </source>
</evidence>
<keyword evidence="4" id="KW-0690">Ribosome biogenesis</keyword>
<keyword evidence="9 12" id="KW-0067">ATP-binding</keyword>
<dbReference type="InterPro" id="IPR027417">
    <property type="entry name" value="P-loop_NTPase"/>
</dbReference>
<keyword evidence="5" id="KW-0698">rRNA processing</keyword>
<feature type="compositionally biased region" description="Polar residues" evidence="13">
    <location>
        <begin position="92"/>
        <end position="105"/>
    </location>
</feature>
<dbReference type="Gene3D" id="3.40.50.300">
    <property type="entry name" value="P-loop containing nucleotide triphosphate hydrolases"/>
    <property type="match status" value="2"/>
</dbReference>
<feature type="domain" description="Helicase ATP-binding" evidence="14">
    <location>
        <begin position="142"/>
        <end position="318"/>
    </location>
</feature>
<dbReference type="CDD" id="cd00268">
    <property type="entry name" value="DEADc"/>
    <property type="match status" value="1"/>
</dbReference>
<dbReference type="SUPFAM" id="SSF52540">
    <property type="entry name" value="P-loop containing nucleoside triphosphate hydrolases"/>
    <property type="match status" value="1"/>
</dbReference>
<evidence type="ECO:0000256" key="6">
    <source>
        <dbReference type="ARBA" id="ARBA00022741"/>
    </source>
</evidence>
<feature type="compositionally biased region" description="Basic and acidic residues" evidence="13">
    <location>
        <begin position="1"/>
        <end position="15"/>
    </location>
</feature>
<dbReference type="Pfam" id="PF00270">
    <property type="entry name" value="DEAD"/>
    <property type="match status" value="1"/>
</dbReference>
<dbReference type="AlphaFoldDB" id="A0A8H5GB07"/>
<evidence type="ECO:0000256" key="12">
    <source>
        <dbReference type="RuleBase" id="RU000492"/>
    </source>
</evidence>
<dbReference type="SMART" id="SM00490">
    <property type="entry name" value="HELICc"/>
    <property type="match status" value="1"/>
</dbReference>
<dbReference type="GO" id="GO:0005524">
    <property type="term" value="F:ATP binding"/>
    <property type="evidence" value="ECO:0007669"/>
    <property type="project" value="UniProtKB-KW"/>
</dbReference>
<evidence type="ECO:0000256" key="7">
    <source>
        <dbReference type="ARBA" id="ARBA00022801"/>
    </source>
</evidence>
<keyword evidence="8 12" id="KW-0347">Helicase</keyword>
<evidence type="ECO:0000256" key="2">
    <source>
        <dbReference type="ARBA" id="ARBA00009334"/>
    </source>
</evidence>
<reference evidence="16 17" key="1">
    <citation type="journal article" date="2020" name="ISME J.">
        <title>Uncovering the hidden diversity of litter-decomposition mechanisms in mushroom-forming fungi.</title>
        <authorList>
            <person name="Floudas D."/>
            <person name="Bentzer J."/>
            <person name="Ahren D."/>
            <person name="Johansson T."/>
            <person name="Persson P."/>
            <person name="Tunlid A."/>
        </authorList>
    </citation>
    <scope>NUCLEOTIDE SEQUENCE [LARGE SCALE GENOMIC DNA]</scope>
    <source>
        <strain evidence="16 17">CBS 291.85</strain>
    </source>
</reference>
<dbReference type="CDD" id="cd18787">
    <property type="entry name" value="SF2_C_DEAD"/>
    <property type="match status" value="1"/>
</dbReference>
<dbReference type="InterPro" id="IPR011545">
    <property type="entry name" value="DEAD/DEAH_box_helicase_dom"/>
</dbReference>
<feature type="region of interest" description="Disordered" evidence="13">
    <location>
        <begin position="1"/>
        <end position="105"/>
    </location>
</feature>
<dbReference type="GO" id="GO:0016787">
    <property type="term" value="F:hydrolase activity"/>
    <property type="evidence" value="ECO:0007669"/>
    <property type="project" value="UniProtKB-KW"/>
</dbReference>
<dbReference type="InterPro" id="IPR000629">
    <property type="entry name" value="RNA-helicase_DEAD-box_CS"/>
</dbReference>
<evidence type="ECO:0000313" key="16">
    <source>
        <dbReference type="EMBL" id="KAF5361608.1"/>
    </source>
</evidence>
<dbReference type="InterPro" id="IPR001650">
    <property type="entry name" value="Helicase_C-like"/>
</dbReference>
<dbReference type="EMBL" id="JAACJM010000039">
    <property type="protein sequence ID" value="KAF5361608.1"/>
    <property type="molecule type" value="Genomic_DNA"/>
</dbReference>
<organism evidence="16 17">
    <name type="scientific">Tetrapyrgos nigripes</name>
    <dbReference type="NCBI Taxonomy" id="182062"/>
    <lineage>
        <taxon>Eukaryota</taxon>
        <taxon>Fungi</taxon>
        <taxon>Dikarya</taxon>
        <taxon>Basidiomycota</taxon>
        <taxon>Agaricomycotina</taxon>
        <taxon>Agaricomycetes</taxon>
        <taxon>Agaricomycetidae</taxon>
        <taxon>Agaricales</taxon>
        <taxon>Marasmiineae</taxon>
        <taxon>Marasmiaceae</taxon>
        <taxon>Tetrapyrgos</taxon>
    </lineage>
</organism>
<dbReference type="GO" id="GO:0003676">
    <property type="term" value="F:nucleic acid binding"/>
    <property type="evidence" value="ECO:0007669"/>
    <property type="project" value="InterPro"/>
</dbReference>
<comment type="caution">
    <text evidence="16">The sequence shown here is derived from an EMBL/GenBank/DDBJ whole genome shotgun (WGS) entry which is preliminary data.</text>
</comment>
<feature type="domain" description="Helicase C-terminal" evidence="15">
    <location>
        <begin position="330"/>
        <end position="513"/>
    </location>
</feature>
<dbReference type="PANTHER" id="PTHR47958">
    <property type="entry name" value="ATP-DEPENDENT RNA HELICASE DBP3"/>
    <property type="match status" value="1"/>
</dbReference>
<dbReference type="PROSITE" id="PS51192">
    <property type="entry name" value="HELICASE_ATP_BIND_1"/>
    <property type="match status" value="1"/>
</dbReference>
<comment type="similarity">
    <text evidence="2">Belongs to the DEAD box helicase family. DDX5/DBP2 subfamily.</text>
</comment>
<keyword evidence="10" id="KW-0539">Nucleus</keyword>
<dbReference type="PROSITE" id="PS51194">
    <property type="entry name" value="HELICASE_CTER"/>
    <property type="match status" value="1"/>
</dbReference>
<comment type="function">
    <text evidence="11">ATP-dependent RNA helicase required for 60S ribosomal subunit synthesis. Involved in efficient pre-rRNA processing, predominantly at site A3, which is necessary for the normal formation of 25S and 5.8S rRNAs.</text>
</comment>
<evidence type="ECO:0000256" key="9">
    <source>
        <dbReference type="ARBA" id="ARBA00022840"/>
    </source>
</evidence>
<dbReference type="Proteomes" id="UP000559256">
    <property type="component" value="Unassembled WGS sequence"/>
</dbReference>